<evidence type="ECO:0000313" key="12">
    <source>
        <dbReference type="EMBL" id="GAC17072.1"/>
    </source>
</evidence>
<dbReference type="GO" id="GO:0051536">
    <property type="term" value="F:iron-sulfur cluster binding"/>
    <property type="evidence" value="ECO:0007669"/>
    <property type="project" value="UniProtKB-KW"/>
</dbReference>
<dbReference type="Proteomes" id="UP000006327">
    <property type="component" value="Unassembled WGS sequence"/>
</dbReference>
<dbReference type="Pfam" id="PF00724">
    <property type="entry name" value="Oxidored_FMN"/>
    <property type="match status" value="1"/>
</dbReference>
<keyword evidence="8" id="KW-0408">Iron</keyword>
<comment type="similarity">
    <text evidence="3">In the N-terminal section; belongs to the NADH:flavin oxidoreductase/NADH oxidase family.</text>
</comment>
<dbReference type="PRINTS" id="PR00469">
    <property type="entry name" value="PNDRDTASEII"/>
</dbReference>
<dbReference type="InterPro" id="IPR013785">
    <property type="entry name" value="Aldolase_TIM"/>
</dbReference>
<keyword evidence="13" id="KW-1185">Reference proteome</keyword>
<dbReference type="SUPFAM" id="SSF51971">
    <property type="entry name" value="Nucleotide-binding domain"/>
    <property type="match status" value="1"/>
</dbReference>
<evidence type="ECO:0000256" key="3">
    <source>
        <dbReference type="ARBA" id="ARBA00011048"/>
    </source>
</evidence>
<keyword evidence="9" id="KW-0411">Iron-sulfur</keyword>
<dbReference type="PRINTS" id="PR00368">
    <property type="entry name" value="FADPNR"/>
</dbReference>
<dbReference type="GO" id="GO:0046872">
    <property type="term" value="F:metal ion binding"/>
    <property type="evidence" value="ECO:0007669"/>
    <property type="project" value="UniProtKB-KW"/>
</dbReference>
<feature type="domain" description="FAD/NAD(P)-binding" evidence="11">
    <location>
        <begin position="354"/>
        <end position="608"/>
    </location>
</feature>
<dbReference type="eggNOG" id="COG1902">
    <property type="taxonomic scope" value="Bacteria"/>
</dbReference>
<comment type="caution">
    <text evidence="12">The sequence shown here is derived from an EMBL/GenBank/DDBJ whole genome shotgun (WGS) entry which is preliminary data.</text>
</comment>
<dbReference type="AlphaFoldDB" id="K6YFY4"/>
<dbReference type="STRING" id="493475.GARC_0090"/>
<dbReference type="PANTHER" id="PTHR42917">
    <property type="entry name" value="2,4-DIENOYL-COA REDUCTASE"/>
    <property type="match status" value="1"/>
</dbReference>
<evidence type="ECO:0000259" key="11">
    <source>
        <dbReference type="Pfam" id="PF07992"/>
    </source>
</evidence>
<dbReference type="GO" id="GO:0016491">
    <property type="term" value="F:oxidoreductase activity"/>
    <property type="evidence" value="ECO:0007669"/>
    <property type="project" value="UniProtKB-KW"/>
</dbReference>
<evidence type="ECO:0000256" key="9">
    <source>
        <dbReference type="ARBA" id="ARBA00023014"/>
    </source>
</evidence>
<proteinExistence type="inferred from homology"/>
<evidence type="ECO:0000256" key="2">
    <source>
        <dbReference type="ARBA" id="ARBA00001966"/>
    </source>
</evidence>
<keyword evidence="5" id="KW-0288">FMN</keyword>
<dbReference type="InterPro" id="IPR036188">
    <property type="entry name" value="FAD/NAD-bd_sf"/>
</dbReference>
<protein>
    <submittedName>
        <fullName evidence="12">NADH oxidase</fullName>
    </submittedName>
</protein>
<comment type="cofactor">
    <cofactor evidence="2">
        <name>[4Fe-4S] cluster</name>
        <dbReference type="ChEBI" id="CHEBI:49883"/>
    </cofactor>
</comment>
<dbReference type="CDD" id="cd02930">
    <property type="entry name" value="DCR_FMN"/>
    <property type="match status" value="1"/>
</dbReference>
<feature type="domain" description="NADH:flavin oxidoreductase/NADH oxidase N-terminal" evidence="10">
    <location>
        <begin position="2"/>
        <end position="304"/>
    </location>
</feature>
<evidence type="ECO:0000256" key="1">
    <source>
        <dbReference type="ARBA" id="ARBA00001917"/>
    </source>
</evidence>
<dbReference type="SUPFAM" id="SSF51395">
    <property type="entry name" value="FMN-linked oxidoreductases"/>
    <property type="match status" value="1"/>
</dbReference>
<evidence type="ECO:0000256" key="5">
    <source>
        <dbReference type="ARBA" id="ARBA00022643"/>
    </source>
</evidence>
<dbReference type="EMBL" id="BAEO01000002">
    <property type="protein sequence ID" value="GAC17072.1"/>
    <property type="molecule type" value="Genomic_DNA"/>
</dbReference>
<organism evidence="12 13">
    <name type="scientific">Paraglaciecola arctica BSs20135</name>
    <dbReference type="NCBI Taxonomy" id="493475"/>
    <lineage>
        <taxon>Bacteria</taxon>
        <taxon>Pseudomonadati</taxon>
        <taxon>Pseudomonadota</taxon>
        <taxon>Gammaproteobacteria</taxon>
        <taxon>Alteromonadales</taxon>
        <taxon>Alteromonadaceae</taxon>
        <taxon>Paraglaciecola</taxon>
    </lineage>
</organism>
<reference evidence="12 13" key="1">
    <citation type="journal article" date="2017" name="Antonie Van Leeuwenhoek">
        <title>Rhizobium rhizosphaerae sp. nov., a novel species isolated from rice rhizosphere.</title>
        <authorList>
            <person name="Zhao J.J."/>
            <person name="Zhang J."/>
            <person name="Zhang R.J."/>
            <person name="Zhang C.W."/>
            <person name="Yin H.Q."/>
            <person name="Zhang X.X."/>
        </authorList>
    </citation>
    <scope>NUCLEOTIDE SEQUENCE [LARGE SCALE GENOMIC DNA]</scope>
    <source>
        <strain evidence="12 13">BSs20135</strain>
    </source>
</reference>
<dbReference type="InterPro" id="IPR001155">
    <property type="entry name" value="OxRdtase_FMN_N"/>
</dbReference>
<evidence type="ECO:0000256" key="7">
    <source>
        <dbReference type="ARBA" id="ARBA00023002"/>
    </source>
</evidence>
<dbReference type="GO" id="GO:0010181">
    <property type="term" value="F:FMN binding"/>
    <property type="evidence" value="ECO:0007669"/>
    <property type="project" value="InterPro"/>
</dbReference>
<gene>
    <name evidence="12" type="ORF">GARC_0090</name>
</gene>
<dbReference type="SUPFAM" id="SSF51905">
    <property type="entry name" value="FAD/NAD(P)-binding domain"/>
    <property type="match status" value="1"/>
</dbReference>
<keyword evidence="4" id="KW-0285">Flavoprotein</keyword>
<dbReference type="Gene3D" id="3.50.50.60">
    <property type="entry name" value="FAD/NAD(P)-binding domain"/>
    <property type="match status" value="1"/>
</dbReference>
<evidence type="ECO:0000256" key="4">
    <source>
        <dbReference type="ARBA" id="ARBA00022630"/>
    </source>
</evidence>
<dbReference type="InterPro" id="IPR051793">
    <property type="entry name" value="NADH:flavin_oxidoreductase"/>
</dbReference>
<dbReference type="PANTHER" id="PTHR42917:SF2">
    <property type="entry name" value="2,4-DIENOYL-COA REDUCTASE [(2E)-ENOYL-COA-PRODUCING]"/>
    <property type="match status" value="1"/>
</dbReference>
<dbReference type="InterPro" id="IPR023753">
    <property type="entry name" value="FAD/NAD-binding_dom"/>
</dbReference>
<evidence type="ECO:0000256" key="8">
    <source>
        <dbReference type="ARBA" id="ARBA00023004"/>
    </source>
</evidence>
<evidence type="ECO:0000313" key="13">
    <source>
        <dbReference type="Proteomes" id="UP000006327"/>
    </source>
</evidence>
<sequence>MGSMHTNLEEQVDGFVRLAAFYAERAAGGVGLIITGGVSPNESGILAPKRVILSRKQHVAEHQLITQAVHQYSTKICMQILHAGRYGYHSQIVAPSAIQAPIVPFIPHALSHEEIEQQIQDFVNCAGLALEAGYDGIEIMGSEGYLINQFICRHTNKRDDQWGGSFINRARFPLEIVRRIRQNFGENFIVIFRLSILDLVENGSDLQEVIALALALEKVGVNIINSGIGWHETRVPTIASVVPRASFSHITARVKNHINIPIVACNRINTPEIAEHILKENMADMVSMARPFLADSQFVNKASADQAETINTCIACNQACLDHIFVNKVASCLVNPRAGYETLLNFEPVDKPKKLAVVGSGPAGAMFAIYAAQRGHKVTLFEQSTTIGGQLNLAAKVPGKEEFKEFLRYIKQTLRQSTVDVQLGQSPSYSQLSEFDEVIIATGTNARNLEIPGSQHSKVVSYQDVIEENVEVGEKVAVIGTGGIAFDLVAKLTSTNTKSWSLLEKQQNFAAHWGIDYSNQVNGGLISSVDNSENSKQITMLQRKVRKPGAGLGKTTVWIHRKEFKRRGVKTLSLVKYVGISDQGLTLNIRGEDTVLEADSIIVCAGQQSHLSYDLTRFSQPVHIIGGANNVVGLDAKSAIESSAWLAAKI</sequence>
<dbReference type="eggNOG" id="COG0446">
    <property type="taxonomic scope" value="Bacteria"/>
</dbReference>
<name>K6YFY4_9ALTE</name>
<dbReference type="Gene3D" id="3.20.20.70">
    <property type="entry name" value="Aldolase class I"/>
    <property type="match status" value="1"/>
</dbReference>
<evidence type="ECO:0000256" key="6">
    <source>
        <dbReference type="ARBA" id="ARBA00022723"/>
    </source>
</evidence>
<dbReference type="Gene3D" id="3.40.50.720">
    <property type="entry name" value="NAD(P)-binding Rossmann-like Domain"/>
    <property type="match status" value="1"/>
</dbReference>
<accession>K6YFY4</accession>
<dbReference type="Pfam" id="PF07992">
    <property type="entry name" value="Pyr_redox_2"/>
    <property type="match status" value="1"/>
</dbReference>
<comment type="cofactor">
    <cofactor evidence="1">
        <name>FMN</name>
        <dbReference type="ChEBI" id="CHEBI:58210"/>
    </cofactor>
</comment>
<evidence type="ECO:0000259" key="10">
    <source>
        <dbReference type="Pfam" id="PF00724"/>
    </source>
</evidence>
<keyword evidence="7" id="KW-0560">Oxidoreductase</keyword>
<keyword evidence="6" id="KW-0479">Metal-binding</keyword>